<name>A0A9P0LJ34_ACAOB</name>
<reference evidence="1" key="1">
    <citation type="submission" date="2022-03" db="EMBL/GenBank/DDBJ databases">
        <authorList>
            <person name="Sayadi A."/>
        </authorList>
    </citation>
    <scope>NUCLEOTIDE SEQUENCE</scope>
</reference>
<evidence type="ECO:0000313" key="2">
    <source>
        <dbReference type="Proteomes" id="UP001152888"/>
    </source>
</evidence>
<dbReference type="OrthoDB" id="8196919at2759"/>
<evidence type="ECO:0000313" key="1">
    <source>
        <dbReference type="EMBL" id="CAH1993991.1"/>
    </source>
</evidence>
<organism evidence="1 2">
    <name type="scientific">Acanthoscelides obtectus</name>
    <name type="common">Bean weevil</name>
    <name type="synonym">Bruchus obtectus</name>
    <dbReference type="NCBI Taxonomy" id="200917"/>
    <lineage>
        <taxon>Eukaryota</taxon>
        <taxon>Metazoa</taxon>
        <taxon>Ecdysozoa</taxon>
        <taxon>Arthropoda</taxon>
        <taxon>Hexapoda</taxon>
        <taxon>Insecta</taxon>
        <taxon>Pterygota</taxon>
        <taxon>Neoptera</taxon>
        <taxon>Endopterygota</taxon>
        <taxon>Coleoptera</taxon>
        <taxon>Polyphaga</taxon>
        <taxon>Cucujiformia</taxon>
        <taxon>Chrysomeloidea</taxon>
        <taxon>Chrysomelidae</taxon>
        <taxon>Bruchinae</taxon>
        <taxon>Bruchini</taxon>
        <taxon>Acanthoscelides</taxon>
    </lineage>
</organism>
<feature type="non-terminal residue" evidence="1">
    <location>
        <position position="242"/>
    </location>
</feature>
<dbReference type="EMBL" id="CAKOFQ010007188">
    <property type="protein sequence ID" value="CAH1993991.1"/>
    <property type="molecule type" value="Genomic_DNA"/>
</dbReference>
<keyword evidence="2" id="KW-1185">Reference proteome</keyword>
<comment type="caution">
    <text evidence="1">The sequence shown here is derived from an EMBL/GenBank/DDBJ whole genome shotgun (WGS) entry which is preliminary data.</text>
</comment>
<dbReference type="Proteomes" id="UP001152888">
    <property type="component" value="Unassembled WGS sequence"/>
</dbReference>
<protein>
    <submittedName>
        <fullName evidence="1">Uncharacterized protein</fullName>
    </submittedName>
</protein>
<dbReference type="AlphaFoldDB" id="A0A9P0LJ34"/>
<proteinExistence type="predicted"/>
<gene>
    <name evidence="1" type="ORF">ACAOBT_LOCUS21866</name>
</gene>
<accession>A0A9P0LJ34</accession>
<sequence length="242" mass="27346">LISSYQKQKQTWLRNTENSLTLLKNKFKRIAKYRWQKINDKPRRVKVDEEEAEDEEEEEIIWDPASITCLFVPVTLATLATQQHAISFTCRRPDPNSTTTTRFHQVIKNVGDARQSILVYMANPVFATRHCLQTAVDFGNKNRSLVTLIRSPSDAVPSEVSSEKMSGEGTSRRFSKEDSGKVLLTPCGSPRNDEYSSDDCLASCILFAFSWISSKEALRTCLGTSRLLWVFISLAVGVCERG</sequence>